<keyword evidence="4" id="KW-0575">Peroxidase</keyword>
<protein>
    <recommendedName>
        <fullName evidence="3">thioredoxin-dependent peroxiredoxin</fullName>
        <ecNumber evidence="3">1.11.1.24</ecNumber>
    </recommendedName>
    <alternativeName>
        <fullName evidence="9">Thioredoxin peroxidase</fullName>
    </alternativeName>
    <alternativeName>
        <fullName evidence="11">Thioredoxin-dependent peroxiredoxin Bcp</fullName>
    </alternativeName>
</protein>
<dbReference type="InterPro" id="IPR036249">
    <property type="entry name" value="Thioredoxin-like_sf"/>
</dbReference>
<dbReference type="KEGG" id="gbi:PG2T_07225"/>
<evidence type="ECO:0000256" key="10">
    <source>
        <dbReference type="ARBA" id="ARBA00038489"/>
    </source>
</evidence>
<sequence>MRRTLTALLMLFLPALASAAEPPAEGAAAPAFSLPDQAGKTHALSDYAGRWLVLYFYPKDDTPGCTTEACNFRDDIVRIRRLGAEVVGVSVDGVASHADFAAKHKLPFPLLADEGGKVAESYGALRDLMVMKMAKRQTYIIDPQGRVAHRYLEVDPKTHAAAVVADLERLQKAAD</sequence>
<keyword evidence="8" id="KW-0676">Redox-active center</keyword>
<comment type="function">
    <text evidence="1">Thiol-specific peroxidase that catalyzes the reduction of hydrogen peroxide and organic hydroperoxides to water and alcohols, respectively. Plays a role in cell protection against oxidative stress by detoxifying peroxides and as sensor of hydrogen peroxide-mediated signaling events.</text>
</comment>
<name>A0A1B1YTA7_9GAMM</name>
<evidence type="ECO:0000313" key="15">
    <source>
        <dbReference type="EMBL" id="ANX03995.1"/>
    </source>
</evidence>
<dbReference type="STRING" id="1810504.PG2T_07225"/>
<proteinExistence type="inferred from homology"/>
<comment type="catalytic activity">
    <reaction evidence="12">
        <text>a hydroperoxide + [thioredoxin]-dithiol = an alcohol + [thioredoxin]-disulfide + H2O</text>
        <dbReference type="Rhea" id="RHEA:62620"/>
        <dbReference type="Rhea" id="RHEA-COMP:10698"/>
        <dbReference type="Rhea" id="RHEA-COMP:10700"/>
        <dbReference type="ChEBI" id="CHEBI:15377"/>
        <dbReference type="ChEBI" id="CHEBI:29950"/>
        <dbReference type="ChEBI" id="CHEBI:30879"/>
        <dbReference type="ChEBI" id="CHEBI:35924"/>
        <dbReference type="ChEBI" id="CHEBI:50058"/>
        <dbReference type="EC" id="1.11.1.24"/>
    </reaction>
</comment>
<keyword evidence="13" id="KW-0732">Signal</keyword>
<evidence type="ECO:0000256" key="1">
    <source>
        <dbReference type="ARBA" id="ARBA00003330"/>
    </source>
</evidence>
<dbReference type="PANTHER" id="PTHR42801:SF4">
    <property type="entry name" value="AHPC_TSA FAMILY PROTEIN"/>
    <property type="match status" value="1"/>
</dbReference>
<dbReference type="PROSITE" id="PS51352">
    <property type="entry name" value="THIOREDOXIN_2"/>
    <property type="match status" value="1"/>
</dbReference>
<feature type="signal peptide" evidence="13">
    <location>
        <begin position="1"/>
        <end position="19"/>
    </location>
</feature>
<evidence type="ECO:0000256" key="4">
    <source>
        <dbReference type="ARBA" id="ARBA00022559"/>
    </source>
</evidence>
<dbReference type="GO" id="GO:0045454">
    <property type="term" value="P:cell redox homeostasis"/>
    <property type="evidence" value="ECO:0007669"/>
    <property type="project" value="TreeGrafter"/>
</dbReference>
<keyword evidence="7" id="KW-1015">Disulfide bond</keyword>
<dbReference type="GO" id="GO:0034599">
    <property type="term" value="P:cellular response to oxidative stress"/>
    <property type="evidence" value="ECO:0007669"/>
    <property type="project" value="TreeGrafter"/>
</dbReference>
<gene>
    <name evidence="15" type="ORF">PG2T_07225</name>
</gene>
<evidence type="ECO:0000256" key="5">
    <source>
        <dbReference type="ARBA" id="ARBA00022862"/>
    </source>
</evidence>
<dbReference type="FunFam" id="3.40.30.10:FF:000007">
    <property type="entry name" value="Thioredoxin-dependent thiol peroxidase"/>
    <property type="match status" value="1"/>
</dbReference>
<dbReference type="InterPro" id="IPR000866">
    <property type="entry name" value="AhpC/TSA"/>
</dbReference>
<dbReference type="PANTHER" id="PTHR42801">
    <property type="entry name" value="THIOREDOXIN-DEPENDENT PEROXIDE REDUCTASE"/>
    <property type="match status" value="1"/>
</dbReference>
<feature type="chain" id="PRO_5008533091" description="thioredoxin-dependent peroxiredoxin" evidence="13">
    <location>
        <begin position="20"/>
        <end position="175"/>
    </location>
</feature>
<dbReference type="AlphaFoldDB" id="A0A1B1YTA7"/>
<evidence type="ECO:0000256" key="13">
    <source>
        <dbReference type="SAM" id="SignalP"/>
    </source>
</evidence>
<dbReference type="RefSeq" id="WP_068803792.1">
    <property type="nucleotide sequence ID" value="NZ_CP014671.1"/>
</dbReference>
<accession>A0A1B1YTA7</accession>
<dbReference type="GO" id="GO:0008379">
    <property type="term" value="F:thioredoxin peroxidase activity"/>
    <property type="evidence" value="ECO:0007669"/>
    <property type="project" value="TreeGrafter"/>
</dbReference>
<dbReference type="EC" id="1.11.1.24" evidence="3"/>
<dbReference type="InterPro" id="IPR013766">
    <property type="entry name" value="Thioredoxin_domain"/>
</dbReference>
<dbReference type="Proteomes" id="UP000092952">
    <property type="component" value="Chromosome"/>
</dbReference>
<evidence type="ECO:0000256" key="3">
    <source>
        <dbReference type="ARBA" id="ARBA00013017"/>
    </source>
</evidence>
<evidence type="ECO:0000256" key="7">
    <source>
        <dbReference type="ARBA" id="ARBA00023157"/>
    </source>
</evidence>
<organism evidence="15 16">
    <name type="scientific">Immundisolibacter cernigliae</name>
    <dbReference type="NCBI Taxonomy" id="1810504"/>
    <lineage>
        <taxon>Bacteria</taxon>
        <taxon>Pseudomonadati</taxon>
        <taxon>Pseudomonadota</taxon>
        <taxon>Gammaproteobacteria</taxon>
        <taxon>Immundisolibacterales</taxon>
        <taxon>Immundisolibacteraceae</taxon>
        <taxon>Immundisolibacter</taxon>
    </lineage>
</organism>
<reference evidence="16" key="1">
    <citation type="submission" date="2016-03" db="EMBL/GenBank/DDBJ databases">
        <title>Complete genome sequence of Solimmundus cernigliae, representing a novel lineage of polycyclic aromatic hydrocarbon degraders within the Gammaproteobacteria.</title>
        <authorList>
            <person name="Singleton D.R."/>
            <person name="Dickey A.N."/>
            <person name="Scholl E.H."/>
            <person name="Wright F.A."/>
            <person name="Aitken M.D."/>
        </authorList>
    </citation>
    <scope>NUCLEOTIDE SEQUENCE [LARGE SCALE GENOMIC DNA]</scope>
    <source>
        <strain evidence="16">TR3.2</strain>
    </source>
</reference>
<dbReference type="InterPro" id="IPR050924">
    <property type="entry name" value="Peroxiredoxin_BCP/PrxQ"/>
</dbReference>
<dbReference type="SUPFAM" id="SSF52833">
    <property type="entry name" value="Thioredoxin-like"/>
    <property type="match status" value="1"/>
</dbReference>
<comment type="subunit">
    <text evidence="2">Monomer.</text>
</comment>
<evidence type="ECO:0000256" key="12">
    <source>
        <dbReference type="ARBA" id="ARBA00049091"/>
    </source>
</evidence>
<evidence type="ECO:0000256" key="11">
    <source>
        <dbReference type="ARBA" id="ARBA00042639"/>
    </source>
</evidence>
<feature type="domain" description="Thioredoxin" evidence="14">
    <location>
        <begin position="23"/>
        <end position="172"/>
    </location>
</feature>
<dbReference type="Gene3D" id="3.40.30.10">
    <property type="entry name" value="Glutaredoxin"/>
    <property type="match status" value="1"/>
</dbReference>
<evidence type="ECO:0000259" key="14">
    <source>
        <dbReference type="PROSITE" id="PS51352"/>
    </source>
</evidence>
<keyword evidence="16" id="KW-1185">Reference proteome</keyword>
<evidence type="ECO:0000256" key="6">
    <source>
        <dbReference type="ARBA" id="ARBA00023002"/>
    </source>
</evidence>
<evidence type="ECO:0000313" key="16">
    <source>
        <dbReference type="Proteomes" id="UP000092952"/>
    </source>
</evidence>
<keyword evidence="6" id="KW-0560">Oxidoreductase</keyword>
<dbReference type="OrthoDB" id="9812811at2"/>
<dbReference type="GO" id="GO:0005737">
    <property type="term" value="C:cytoplasm"/>
    <property type="evidence" value="ECO:0007669"/>
    <property type="project" value="TreeGrafter"/>
</dbReference>
<dbReference type="Pfam" id="PF00578">
    <property type="entry name" value="AhpC-TSA"/>
    <property type="match status" value="1"/>
</dbReference>
<comment type="similarity">
    <text evidence="10">Belongs to the peroxiredoxin family. BCP/PrxQ subfamily.</text>
</comment>
<dbReference type="EMBL" id="CP014671">
    <property type="protein sequence ID" value="ANX03995.1"/>
    <property type="molecule type" value="Genomic_DNA"/>
</dbReference>
<dbReference type="InParanoid" id="A0A1B1YTA7"/>
<keyword evidence="5" id="KW-0049">Antioxidant</keyword>
<evidence type="ECO:0000256" key="9">
    <source>
        <dbReference type="ARBA" id="ARBA00032824"/>
    </source>
</evidence>
<evidence type="ECO:0000256" key="8">
    <source>
        <dbReference type="ARBA" id="ARBA00023284"/>
    </source>
</evidence>
<evidence type="ECO:0000256" key="2">
    <source>
        <dbReference type="ARBA" id="ARBA00011245"/>
    </source>
</evidence>
<dbReference type="CDD" id="cd03017">
    <property type="entry name" value="PRX_BCP"/>
    <property type="match status" value="1"/>
</dbReference>